<evidence type="ECO:0000256" key="5">
    <source>
        <dbReference type="SAM" id="MobiDB-lite"/>
    </source>
</evidence>
<feature type="transmembrane region" description="Helical" evidence="6">
    <location>
        <begin position="418"/>
        <end position="437"/>
    </location>
</feature>
<dbReference type="RefSeq" id="WP_072844345.1">
    <property type="nucleotide sequence ID" value="NZ_FNAB01000001.1"/>
</dbReference>
<proteinExistence type="predicted"/>
<evidence type="ECO:0000256" key="6">
    <source>
        <dbReference type="SAM" id="Phobius"/>
    </source>
</evidence>
<feature type="transmembrane region" description="Helical" evidence="6">
    <location>
        <begin position="100"/>
        <end position="120"/>
    </location>
</feature>
<feature type="transmembrane region" description="Helical" evidence="6">
    <location>
        <begin position="57"/>
        <end position="88"/>
    </location>
</feature>
<organism evidence="8 9">
    <name type="scientific">Rhodococcus tukisamuensis</name>
    <dbReference type="NCBI Taxonomy" id="168276"/>
    <lineage>
        <taxon>Bacteria</taxon>
        <taxon>Bacillati</taxon>
        <taxon>Actinomycetota</taxon>
        <taxon>Actinomycetes</taxon>
        <taxon>Mycobacteriales</taxon>
        <taxon>Nocardiaceae</taxon>
        <taxon>Rhodococcus</taxon>
    </lineage>
</organism>
<keyword evidence="3 6" id="KW-1133">Transmembrane helix</keyword>
<feature type="domain" description="Integral membrane bound transporter" evidence="7">
    <location>
        <begin position="337"/>
        <end position="462"/>
    </location>
</feature>
<feature type="region of interest" description="Disordered" evidence="5">
    <location>
        <begin position="1"/>
        <end position="20"/>
    </location>
</feature>
<evidence type="ECO:0000313" key="9">
    <source>
        <dbReference type="Proteomes" id="UP000199417"/>
    </source>
</evidence>
<dbReference type="Pfam" id="PF13515">
    <property type="entry name" value="FUSC_2"/>
    <property type="match status" value="1"/>
</dbReference>
<evidence type="ECO:0000256" key="4">
    <source>
        <dbReference type="ARBA" id="ARBA00023136"/>
    </source>
</evidence>
<dbReference type="Proteomes" id="UP000199417">
    <property type="component" value="Unassembled WGS sequence"/>
</dbReference>
<keyword evidence="4 6" id="KW-0472">Membrane</keyword>
<name>A0A1G6M1R8_9NOCA</name>
<comment type="subcellular location">
    <subcellularLocation>
        <location evidence="1">Membrane</location>
        <topology evidence="1">Multi-pass membrane protein</topology>
    </subcellularLocation>
</comment>
<reference evidence="8 9" key="1">
    <citation type="submission" date="2016-10" db="EMBL/GenBank/DDBJ databases">
        <authorList>
            <person name="de Groot N.N."/>
        </authorList>
    </citation>
    <scope>NUCLEOTIDE SEQUENCE [LARGE SCALE GENOMIC DNA]</scope>
    <source>
        <strain evidence="8 9">JCM 11308</strain>
    </source>
</reference>
<feature type="transmembrane region" description="Helical" evidence="6">
    <location>
        <begin position="126"/>
        <end position="145"/>
    </location>
</feature>
<feature type="transmembrane region" description="Helical" evidence="6">
    <location>
        <begin position="152"/>
        <end position="168"/>
    </location>
</feature>
<evidence type="ECO:0000313" key="8">
    <source>
        <dbReference type="EMBL" id="SDC49488.1"/>
    </source>
</evidence>
<gene>
    <name evidence="8" type="ORF">SAMN05444580_10137</name>
</gene>
<dbReference type="GO" id="GO:0016020">
    <property type="term" value="C:membrane"/>
    <property type="evidence" value="ECO:0007669"/>
    <property type="project" value="UniProtKB-SubCell"/>
</dbReference>
<evidence type="ECO:0000256" key="1">
    <source>
        <dbReference type="ARBA" id="ARBA00004141"/>
    </source>
</evidence>
<dbReference type="STRING" id="168276.SAMN05444580_10137"/>
<evidence type="ECO:0000256" key="3">
    <source>
        <dbReference type="ARBA" id="ARBA00022989"/>
    </source>
</evidence>
<feature type="transmembrane region" description="Helical" evidence="6">
    <location>
        <begin position="174"/>
        <end position="197"/>
    </location>
</feature>
<dbReference type="EMBL" id="FNAB01000001">
    <property type="protein sequence ID" value="SDC49488.1"/>
    <property type="molecule type" value="Genomic_DNA"/>
</dbReference>
<evidence type="ECO:0000259" key="7">
    <source>
        <dbReference type="Pfam" id="PF13515"/>
    </source>
</evidence>
<keyword evidence="2 6" id="KW-0812">Transmembrane</keyword>
<feature type="transmembrane region" description="Helical" evidence="6">
    <location>
        <begin position="449"/>
        <end position="467"/>
    </location>
</feature>
<keyword evidence="9" id="KW-1185">Reference proteome</keyword>
<evidence type="ECO:0000256" key="2">
    <source>
        <dbReference type="ARBA" id="ARBA00022692"/>
    </source>
</evidence>
<dbReference type="InterPro" id="IPR049453">
    <property type="entry name" value="Memb_transporter_dom"/>
</dbReference>
<protein>
    <submittedName>
        <fullName evidence="8">Fusaric acid resistance protein-like</fullName>
    </submittedName>
</protein>
<feature type="transmembrane region" description="Helical" evidence="6">
    <location>
        <begin position="324"/>
        <end position="345"/>
    </location>
</feature>
<feature type="transmembrane region" description="Helical" evidence="6">
    <location>
        <begin position="377"/>
        <end position="398"/>
    </location>
</feature>
<sequence>MYPGQVPDSPTTPTTRPGHLRRSGAALAHAVSAAAWRGALEVRPADATVAPSVRVGIAAAVTLVAGGLLGQPTLAGVAALGALTSAFARHEPYPRLAAKLAVVGVSLVSFVALGAVAGAAGLTAGWQIALLSAAAGLASLVLGAFRITGPGAVIFVFAAMAAIGYTHTAADIAAITLAVLAGVLVGWAAALAPAAFLPMGAARLATARALAAVAGLDGPGPRDPAAARGALAHAREVVAVSARGEQSTAHARDLIALLADADRAVERWLTDGGADRLHRVATHERELRKVKRRIAIPSPDDAPELPPVGGFLADGVRRLRSCGLLANGARIAVASALAGWVAAAGGLGHPLWASLGAIAAMQGLTFSHTVQRAIARLLGNIGGAAIAAVLIAAALSYWQAVVAIVALQVLAELLVVKNYALTSLAVTPMALLMVGLGTPITPDIAVPRVLDTLVGAVVGVVIAAITLRRSIHSPTAG</sequence>
<dbReference type="AlphaFoldDB" id="A0A1G6M1R8"/>
<accession>A0A1G6M1R8</accession>